<dbReference type="EMBL" id="KN824430">
    <property type="protein sequence ID" value="KIM20479.1"/>
    <property type="molecule type" value="Genomic_DNA"/>
</dbReference>
<feature type="compositionally biased region" description="Basic and acidic residues" evidence="1">
    <location>
        <begin position="48"/>
        <end position="60"/>
    </location>
</feature>
<organism evidence="2 3">
    <name type="scientific">Serendipita vermifera MAFF 305830</name>
    <dbReference type="NCBI Taxonomy" id="933852"/>
    <lineage>
        <taxon>Eukaryota</taxon>
        <taxon>Fungi</taxon>
        <taxon>Dikarya</taxon>
        <taxon>Basidiomycota</taxon>
        <taxon>Agaricomycotina</taxon>
        <taxon>Agaricomycetes</taxon>
        <taxon>Sebacinales</taxon>
        <taxon>Serendipitaceae</taxon>
        <taxon>Serendipita</taxon>
    </lineage>
</organism>
<reference evidence="2 3" key="1">
    <citation type="submission" date="2014-04" db="EMBL/GenBank/DDBJ databases">
        <authorList>
            <consortium name="DOE Joint Genome Institute"/>
            <person name="Kuo A."/>
            <person name="Zuccaro A."/>
            <person name="Kohler A."/>
            <person name="Nagy L.G."/>
            <person name="Floudas D."/>
            <person name="Copeland A."/>
            <person name="Barry K.W."/>
            <person name="Cichocki N."/>
            <person name="Veneault-Fourrey C."/>
            <person name="LaButti K."/>
            <person name="Lindquist E.A."/>
            <person name="Lipzen A."/>
            <person name="Lundell T."/>
            <person name="Morin E."/>
            <person name="Murat C."/>
            <person name="Sun H."/>
            <person name="Tunlid A."/>
            <person name="Henrissat B."/>
            <person name="Grigoriev I.V."/>
            <person name="Hibbett D.S."/>
            <person name="Martin F."/>
            <person name="Nordberg H.P."/>
            <person name="Cantor M.N."/>
            <person name="Hua S.X."/>
        </authorList>
    </citation>
    <scope>NUCLEOTIDE SEQUENCE [LARGE SCALE GENOMIC DNA]</scope>
    <source>
        <strain evidence="2 3">MAFF 305830</strain>
    </source>
</reference>
<evidence type="ECO:0000313" key="3">
    <source>
        <dbReference type="Proteomes" id="UP000054097"/>
    </source>
</evidence>
<accession>A0A0C3AKC2</accession>
<name>A0A0C3AKC2_SERVB</name>
<proteinExistence type="predicted"/>
<feature type="region of interest" description="Disordered" evidence="1">
    <location>
        <begin position="1"/>
        <end position="24"/>
    </location>
</feature>
<dbReference type="Proteomes" id="UP000054097">
    <property type="component" value="Unassembled WGS sequence"/>
</dbReference>
<dbReference type="AlphaFoldDB" id="A0A0C3AKC2"/>
<feature type="region of interest" description="Disordered" evidence="1">
    <location>
        <begin position="42"/>
        <end position="71"/>
    </location>
</feature>
<sequence length="108" mass="12163">MTGTSALGRVNINDPGHSHVSPEDWNQWETSRDYHLLWEYESEEDRDGAEGGDEHRRGIEDSCGGLGDHLARDEWCGGPKSRIREGDVPSVMFSLGDWHESHEPDMGE</sequence>
<protein>
    <submittedName>
        <fullName evidence="2">Uncharacterized protein</fullName>
    </submittedName>
</protein>
<dbReference type="HOGENOM" id="CLU_2198606_0_0_1"/>
<evidence type="ECO:0000256" key="1">
    <source>
        <dbReference type="SAM" id="MobiDB-lite"/>
    </source>
</evidence>
<keyword evidence="3" id="KW-1185">Reference proteome</keyword>
<reference evidence="3" key="2">
    <citation type="submission" date="2015-01" db="EMBL/GenBank/DDBJ databases">
        <title>Evolutionary Origins and Diversification of the Mycorrhizal Mutualists.</title>
        <authorList>
            <consortium name="DOE Joint Genome Institute"/>
            <consortium name="Mycorrhizal Genomics Consortium"/>
            <person name="Kohler A."/>
            <person name="Kuo A."/>
            <person name="Nagy L.G."/>
            <person name="Floudas D."/>
            <person name="Copeland A."/>
            <person name="Barry K.W."/>
            <person name="Cichocki N."/>
            <person name="Veneault-Fourrey C."/>
            <person name="LaButti K."/>
            <person name="Lindquist E.A."/>
            <person name="Lipzen A."/>
            <person name="Lundell T."/>
            <person name="Morin E."/>
            <person name="Murat C."/>
            <person name="Riley R."/>
            <person name="Ohm R."/>
            <person name="Sun H."/>
            <person name="Tunlid A."/>
            <person name="Henrissat B."/>
            <person name="Grigoriev I.V."/>
            <person name="Hibbett D.S."/>
            <person name="Martin F."/>
        </authorList>
    </citation>
    <scope>NUCLEOTIDE SEQUENCE [LARGE SCALE GENOMIC DNA]</scope>
    <source>
        <strain evidence="3">MAFF 305830</strain>
    </source>
</reference>
<evidence type="ECO:0000313" key="2">
    <source>
        <dbReference type="EMBL" id="KIM20479.1"/>
    </source>
</evidence>
<gene>
    <name evidence="2" type="ORF">M408DRAFT_135478</name>
</gene>